<feature type="transmembrane region" description="Helical" evidence="1">
    <location>
        <begin position="142"/>
        <end position="175"/>
    </location>
</feature>
<feature type="transmembrane region" description="Helical" evidence="1">
    <location>
        <begin position="321"/>
        <end position="341"/>
    </location>
</feature>
<evidence type="ECO:0000256" key="1">
    <source>
        <dbReference type="SAM" id="Phobius"/>
    </source>
</evidence>
<evidence type="ECO:0000313" key="4">
    <source>
        <dbReference type="Proteomes" id="UP001595925"/>
    </source>
</evidence>
<accession>A0ABD5QI73</accession>
<dbReference type="RefSeq" id="WP_224827748.1">
    <property type="nucleotide sequence ID" value="NZ_JAIVEF010000002.1"/>
</dbReference>
<feature type="transmembrane region" description="Helical" evidence="1">
    <location>
        <begin position="295"/>
        <end position="315"/>
    </location>
</feature>
<keyword evidence="4" id="KW-1185">Reference proteome</keyword>
<dbReference type="GO" id="GO:0080120">
    <property type="term" value="P:CAAX-box protein maturation"/>
    <property type="evidence" value="ECO:0007669"/>
    <property type="project" value="UniProtKB-ARBA"/>
</dbReference>
<reference evidence="3 4" key="1">
    <citation type="journal article" date="2019" name="Int. J. Syst. Evol. Microbiol.">
        <title>The Global Catalogue of Microorganisms (GCM) 10K type strain sequencing project: providing services to taxonomists for standard genome sequencing and annotation.</title>
        <authorList>
            <consortium name="The Broad Institute Genomics Platform"/>
            <consortium name="The Broad Institute Genome Sequencing Center for Infectious Disease"/>
            <person name="Wu L."/>
            <person name="Ma J."/>
        </authorList>
    </citation>
    <scope>NUCLEOTIDE SEQUENCE [LARGE SCALE GENOMIC DNA]</scope>
    <source>
        <strain evidence="3 4">CGMCC 1.15824</strain>
    </source>
</reference>
<feature type="transmembrane region" description="Helical" evidence="1">
    <location>
        <begin position="43"/>
        <end position="62"/>
    </location>
</feature>
<gene>
    <name evidence="3" type="ORF">ACFPFO_17505</name>
</gene>
<feature type="transmembrane region" description="Helical" evidence="1">
    <location>
        <begin position="105"/>
        <end position="130"/>
    </location>
</feature>
<keyword evidence="1" id="KW-1133">Transmembrane helix</keyword>
<dbReference type="Proteomes" id="UP001595925">
    <property type="component" value="Unassembled WGS sequence"/>
</dbReference>
<name>A0ABD5QI73_9EURY</name>
<dbReference type="InterPro" id="IPR052710">
    <property type="entry name" value="CAAX_protease"/>
</dbReference>
<keyword evidence="1" id="KW-0812">Transmembrane</keyword>
<feature type="transmembrane region" description="Helical" evidence="1">
    <location>
        <begin position="220"/>
        <end position="243"/>
    </location>
</feature>
<feature type="transmembrane region" description="Helical" evidence="1">
    <location>
        <begin position="74"/>
        <end position="93"/>
    </location>
</feature>
<dbReference type="Pfam" id="PF02517">
    <property type="entry name" value="Rce1-like"/>
    <property type="match status" value="1"/>
</dbReference>
<evidence type="ECO:0000313" key="3">
    <source>
        <dbReference type="EMBL" id="MFC4989521.1"/>
    </source>
</evidence>
<dbReference type="EC" id="3.4.-.-" evidence="3"/>
<dbReference type="GO" id="GO:0004175">
    <property type="term" value="F:endopeptidase activity"/>
    <property type="evidence" value="ECO:0007669"/>
    <property type="project" value="UniProtKB-ARBA"/>
</dbReference>
<feature type="transmembrane region" description="Helical" evidence="1">
    <location>
        <begin position="16"/>
        <end position="37"/>
    </location>
</feature>
<dbReference type="EMBL" id="JBHSJG010000049">
    <property type="protein sequence ID" value="MFC4989521.1"/>
    <property type="molecule type" value="Genomic_DNA"/>
</dbReference>
<feature type="transmembrane region" description="Helical" evidence="1">
    <location>
        <begin position="263"/>
        <end position="283"/>
    </location>
</feature>
<sequence>MTERVESAGGVGSDRVVPAVGTVLAGLALVGLLSPVTRSGVDALAVFAAAGLAAAAVGAFVLRRHGAIGKRPAGIVAAAASLGALLLAGYALNRGLVGPVGFGPVSVPTVVVAVLAAGGALALGVAEAVGLGDREVLTRTRLAMGLGVVGAVGLLAAYAATFVVAVPAIVVLGTFSQTEEIVLSQLGMAVGTGAVAVAYLRLTDRPLSFLDVRVPSLRDVGWTVGGLVALVAVLLAISALMSVVGAEQSTHSTAEAAAENPEILLVLIPAAVLVIGPFEELLYRNVIQKSLYGEFSRAGSVVVGSVLFAVVHVISYNTATVGAVIASLAVVFGLSIVLGALYERTENLVVPALVHGLYNAIVFANLYVTYA</sequence>
<evidence type="ECO:0000259" key="2">
    <source>
        <dbReference type="Pfam" id="PF02517"/>
    </source>
</evidence>
<dbReference type="PANTHER" id="PTHR36435">
    <property type="entry name" value="SLR1288 PROTEIN"/>
    <property type="match status" value="1"/>
</dbReference>
<keyword evidence="1" id="KW-0472">Membrane</keyword>
<feature type="transmembrane region" description="Helical" evidence="1">
    <location>
        <begin position="181"/>
        <end position="200"/>
    </location>
</feature>
<comment type="caution">
    <text evidence="3">The sequence shown here is derived from an EMBL/GenBank/DDBJ whole genome shotgun (WGS) entry which is preliminary data.</text>
</comment>
<dbReference type="PANTHER" id="PTHR36435:SF1">
    <property type="entry name" value="CAAX AMINO TERMINAL PROTEASE FAMILY PROTEIN"/>
    <property type="match status" value="1"/>
</dbReference>
<feature type="domain" description="CAAX prenyl protease 2/Lysostaphin resistance protein A-like" evidence="2">
    <location>
        <begin position="264"/>
        <end position="361"/>
    </location>
</feature>
<dbReference type="InterPro" id="IPR003675">
    <property type="entry name" value="Rce1/LyrA-like_dom"/>
</dbReference>
<organism evidence="3 4">
    <name type="scientific">Saliphagus infecundisoli</name>
    <dbReference type="NCBI Taxonomy" id="1849069"/>
    <lineage>
        <taxon>Archaea</taxon>
        <taxon>Methanobacteriati</taxon>
        <taxon>Methanobacteriota</taxon>
        <taxon>Stenosarchaea group</taxon>
        <taxon>Halobacteria</taxon>
        <taxon>Halobacteriales</taxon>
        <taxon>Natrialbaceae</taxon>
        <taxon>Saliphagus</taxon>
    </lineage>
</organism>
<proteinExistence type="predicted"/>
<feature type="transmembrane region" description="Helical" evidence="1">
    <location>
        <begin position="348"/>
        <end position="368"/>
    </location>
</feature>
<dbReference type="AlphaFoldDB" id="A0ABD5QI73"/>
<keyword evidence="3" id="KW-0378">Hydrolase</keyword>
<protein>
    <submittedName>
        <fullName evidence="3">CPBP family intramembrane glutamic endopeptidase</fullName>
        <ecNumber evidence="3">3.4.-.-</ecNumber>
    </submittedName>
</protein>